<proteinExistence type="predicted"/>
<dbReference type="Pfam" id="PF13619">
    <property type="entry name" value="KTSC"/>
    <property type="match status" value="1"/>
</dbReference>
<evidence type="ECO:0000313" key="3">
    <source>
        <dbReference type="EMBL" id="CAB5219451.1"/>
    </source>
</evidence>
<feature type="compositionally biased region" description="Polar residues" evidence="1">
    <location>
        <begin position="226"/>
        <end position="237"/>
    </location>
</feature>
<dbReference type="InterPro" id="IPR025309">
    <property type="entry name" value="KTSC_dom"/>
</dbReference>
<feature type="domain" description="KTSC" evidence="2">
    <location>
        <begin position="94"/>
        <end position="135"/>
    </location>
</feature>
<accession>A0A6J7WN00</accession>
<sequence length="237" mass="26102">MANQGVPAAGSYPSRAEIQASLGGYVEDIRGVGANLRRQKYDELNAFFQDAAQDYNPQATQAPPAPAGAASNEAVKLNQVPTSSTNPSRPRTVAAGYDPKTKTMTVVFRDGTFYNYYEVTPGEWLNFSTSYSKGKPWLNKGFANGKQAYDGLFISKPHGVADAGQIDPAVREQLYRVARSQQLYRKPRPAKTGAYTDPYGYNQRRVSGWEKKVAKPFKRRTGYTAPRTQSGQTRTGL</sequence>
<evidence type="ECO:0000259" key="2">
    <source>
        <dbReference type="Pfam" id="PF13619"/>
    </source>
</evidence>
<dbReference type="EMBL" id="LR798267">
    <property type="protein sequence ID" value="CAB5219451.1"/>
    <property type="molecule type" value="Genomic_DNA"/>
</dbReference>
<reference evidence="3" key="1">
    <citation type="submission" date="2020-05" db="EMBL/GenBank/DDBJ databases">
        <authorList>
            <person name="Chiriac C."/>
            <person name="Salcher M."/>
            <person name="Ghai R."/>
            <person name="Kavagutti S V."/>
        </authorList>
    </citation>
    <scope>NUCLEOTIDE SEQUENCE</scope>
</reference>
<feature type="region of interest" description="Disordered" evidence="1">
    <location>
        <begin position="217"/>
        <end position="237"/>
    </location>
</feature>
<protein>
    <submittedName>
        <fullName evidence="3">KTSC domain containing protein</fullName>
    </submittedName>
</protein>
<name>A0A6J7WN00_9CAUD</name>
<organism evidence="3">
    <name type="scientific">uncultured Caudovirales phage</name>
    <dbReference type="NCBI Taxonomy" id="2100421"/>
    <lineage>
        <taxon>Viruses</taxon>
        <taxon>Duplodnaviria</taxon>
        <taxon>Heunggongvirae</taxon>
        <taxon>Uroviricota</taxon>
        <taxon>Caudoviricetes</taxon>
        <taxon>Peduoviridae</taxon>
        <taxon>Maltschvirus</taxon>
        <taxon>Maltschvirus maltsch</taxon>
    </lineage>
</organism>
<gene>
    <name evidence="3" type="ORF">UFOVP221_75</name>
</gene>
<evidence type="ECO:0000256" key="1">
    <source>
        <dbReference type="SAM" id="MobiDB-lite"/>
    </source>
</evidence>